<sequence>MERRLALWLVPEPDGESYCEWWQISSRVASIVSPDCSPVSPHITLSLWTVPFSEPVADHIPELVPDLESPIILNTRAISTTDSFWMCIFADVCMNDELARICNRTKSLGYDVNRILNRPHASVVYSNLDPAQRQHIVSSVNSSVPDEFVATRIVLIDTTEQDHTQWQTIEVPPNRIRRI</sequence>
<evidence type="ECO:0000313" key="1">
    <source>
        <dbReference type="EMBL" id="CRZ09699.1"/>
    </source>
</evidence>
<protein>
    <submittedName>
        <fullName evidence="1">Uncharacterized protein</fullName>
    </submittedName>
</protein>
<reference evidence="1" key="1">
    <citation type="submission" date="2015-04" db="EMBL/GenBank/DDBJ databases">
        <title>The genome sequence of the plant pathogenic Rhizarian Plasmodiophora brassicae reveals insights in its biotrophic life cycle and the origin of chitin synthesis.</title>
        <authorList>
            <person name="Schwelm A."/>
            <person name="Fogelqvist J."/>
            <person name="Knaust A."/>
            <person name="Julke S."/>
            <person name="Lilja T."/>
            <person name="Dhandapani V."/>
            <person name="Bonilla-Rosso G."/>
            <person name="Karlsson M."/>
            <person name="Shevchenko A."/>
            <person name="Choi S.R."/>
            <person name="Kim H.G."/>
            <person name="Park J.Y."/>
            <person name="Lim Y.P."/>
            <person name="Ludwig-Muller J."/>
            <person name="Dixelius C."/>
        </authorList>
    </citation>
    <scope>NUCLEOTIDE SEQUENCE</scope>
    <source>
        <tissue evidence="1">Potato root galls</tissue>
    </source>
</reference>
<organism evidence="1">
    <name type="scientific">Spongospora subterranea</name>
    <dbReference type="NCBI Taxonomy" id="70186"/>
    <lineage>
        <taxon>Eukaryota</taxon>
        <taxon>Sar</taxon>
        <taxon>Rhizaria</taxon>
        <taxon>Endomyxa</taxon>
        <taxon>Phytomyxea</taxon>
        <taxon>Plasmodiophorida</taxon>
        <taxon>Plasmodiophoridae</taxon>
        <taxon>Spongospora</taxon>
    </lineage>
</organism>
<dbReference type="Gene3D" id="3.90.1140.10">
    <property type="entry name" value="Cyclic phosphodiesterase"/>
    <property type="match status" value="1"/>
</dbReference>
<accession>A0A0H5RLU5</accession>
<dbReference type="SUPFAM" id="SSF55144">
    <property type="entry name" value="LigT-like"/>
    <property type="match status" value="1"/>
</dbReference>
<name>A0A0H5RLU5_9EUKA</name>
<dbReference type="EMBL" id="HACM01009257">
    <property type="protein sequence ID" value="CRZ09699.1"/>
    <property type="molecule type" value="Transcribed_RNA"/>
</dbReference>
<proteinExistence type="predicted"/>
<dbReference type="AlphaFoldDB" id="A0A0H5RLU5"/>
<dbReference type="InterPro" id="IPR009097">
    <property type="entry name" value="Cyclic_Pdiesterase"/>
</dbReference>